<evidence type="ECO:0000256" key="1">
    <source>
        <dbReference type="SAM" id="Phobius"/>
    </source>
</evidence>
<keyword evidence="3" id="KW-1185">Reference proteome</keyword>
<keyword evidence="1" id="KW-1133">Transmembrane helix</keyword>
<name>A0A9P5GFK9_PENCR</name>
<gene>
    <name evidence="2" type="ORF">PCG10_001177</name>
</gene>
<dbReference type="Proteomes" id="UP000701341">
    <property type="component" value="Unassembled WGS sequence"/>
</dbReference>
<keyword evidence="1" id="KW-0472">Membrane</keyword>
<keyword evidence="1" id="KW-0812">Transmembrane</keyword>
<reference evidence="2" key="1">
    <citation type="submission" date="2020-02" db="EMBL/GenBank/DDBJ databases">
        <authorList>
            <person name="Lichtner F.J."/>
        </authorList>
    </citation>
    <scope>NUCLEOTIDE SEQUENCE</scope>
    <source>
        <strain evidence="2">G10</strain>
    </source>
</reference>
<sequence length="111" mass="11709">MSRLPALFLRAQSVATGAVGASVLLFPKIVAGPGKLLSAAPSVALHMIGLSALIQGSVQLVLSWMAPRQLQRNVLYTMAPTKFLAAFLFWRDGLGAVAALEVLSGLLFCMI</sequence>
<proteinExistence type="predicted"/>
<accession>A0A9P5GFK9</accession>
<evidence type="ECO:0000313" key="3">
    <source>
        <dbReference type="Proteomes" id="UP000701341"/>
    </source>
</evidence>
<protein>
    <submittedName>
        <fullName evidence="2">Uncharacterized protein</fullName>
    </submittedName>
</protein>
<organism evidence="2 3">
    <name type="scientific">Penicillium crustosum</name>
    <name type="common">Blue mold fungus</name>
    <dbReference type="NCBI Taxonomy" id="36656"/>
    <lineage>
        <taxon>Eukaryota</taxon>
        <taxon>Fungi</taxon>
        <taxon>Dikarya</taxon>
        <taxon>Ascomycota</taxon>
        <taxon>Pezizomycotina</taxon>
        <taxon>Eurotiomycetes</taxon>
        <taxon>Eurotiomycetidae</taxon>
        <taxon>Eurotiales</taxon>
        <taxon>Aspergillaceae</taxon>
        <taxon>Penicillium</taxon>
    </lineage>
</organism>
<comment type="caution">
    <text evidence="2">The sequence shown here is derived from an EMBL/GenBank/DDBJ whole genome shotgun (WGS) entry which is preliminary data.</text>
</comment>
<dbReference type="EMBL" id="JAAOZQ010000114">
    <property type="protein sequence ID" value="KAF7517499.1"/>
    <property type="molecule type" value="Genomic_DNA"/>
</dbReference>
<dbReference type="OrthoDB" id="10538711at2759"/>
<feature type="transmembrane region" description="Helical" evidence="1">
    <location>
        <begin position="83"/>
        <end position="108"/>
    </location>
</feature>
<dbReference type="AlphaFoldDB" id="A0A9P5GFK9"/>
<evidence type="ECO:0000313" key="2">
    <source>
        <dbReference type="EMBL" id="KAF7517499.1"/>
    </source>
</evidence>
<feature type="transmembrane region" description="Helical" evidence="1">
    <location>
        <begin position="44"/>
        <end position="62"/>
    </location>
</feature>